<dbReference type="Gene3D" id="3.90.79.10">
    <property type="entry name" value="Nucleoside Triphosphate Pyrophosphohydrolase"/>
    <property type="match status" value="1"/>
</dbReference>
<keyword evidence="2" id="KW-0378">Hydrolase</keyword>
<reference evidence="4 5" key="1">
    <citation type="submission" date="2017-10" db="EMBL/GenBank/DDBJ databases">
        <title>Sequencing the genomes of 1000 actinobacteria strains.</title>
        <authorList>
            <person name="Klenk H.-P."/>
        </authorList>
    </citation>
    <scope>NUCLEOTIDE SEQUENCE [LARGE SCALE GENOMIC DNA]</scope>
    <source>
        <strain evidence="4 5">DSM 46092</strain>
    </source>
</reference>
<dbReference type="SUPFAM" id="SSF55811">
    <property type="entry name" value="Nudix"/>
    <property type="match status" value="1"/>
</dbReference>
<dbReference type="GO" id="GO:0016787">
    <property type="term" value="F:hydrolase activity"/>
    <property type="evidence" value="ECO:0007669"/>
    <property type="project" value="UniProtKB-KW"/>
</dbReference>
<dbReference type="EMBL" id="PDJK01000002">
    <property type="protein sequence ID" value="PFG48674.1"/>
    <property type="molecule type" value="Genomic_DNA"/>
</dbReference>
<dbReference type="PROSITE" id="PS51462">
    <property type="entry name" value="NUDIX"/>
    <property type="match status" value="1"/>
</dbReference>
<evidence type="ECO:0000256" key="2">
    <source>
        <dbReference type="ARBA" id="ARBA00022801"/>
    </source>
</evidence>
<comment type="caution">
    <text evidence="4">The sequence shown here is derived from an EMBL/GenBank/DDBJ whole genome shotgun (WGS) entry which is preliminary data.</text>
</comment>
<dbReference type="Proteomes" id="UP000243542">
    <property type="component" value="Unassembled WGS sequence"/>
</dbReference>
<proteinExistence type="predicted"/>
<evidence type="ECO:0000256" key="1">
    <source>
        <dbReference type="ARBA" id="ARBA00001946"/>
    </source>
</evidence>
<dbReference type="CDD" id="cd18876">
    <property type="entry name" value="NUDIX_Hydrolase"/>
    <property type="match status" value="1"/>
</dbReference>
<dbReference type="InterPro" id="IPR015797">
    <property type="entry name" value="NUDIX_hydrolase-like_dom_sf"/>
</dbReference>
<dbReference type="PROSITE" id="PS00893">
    <property type="entry name" value="NUDIX_BOX"/>
    <property type="match status" value="1"/>
</dbReference>
<dbReference type="PANTHER" id="PTHR43046:SF14">
    <property type="entry name" value="MUTT_NUDIX FAMILY PROTEIN"/>
    <property type="match status" value="1"/>
</dbReference>
<dbReference type="InterPro" id="IPR000086">
    <property type="entry name" value="NUDIX_hydrolase_dom"/>
</dbReference>
<dbReference type="AlphaFoldDB" id="A0A2A9FBE4"/>
<evidence type="ECO:0000313" key="4">
    <source>
        <dbReference type="EMBL" id="PFG48674.1"/>
    </source>
</evidence>
<keyword evidence="5" id="KW-1185">Reference proteome</keyword>
<evidence type="ECO:0000259" key="3">
    <source>
        <dbReference type="PROSITE" id="PS51462"/>
    </source>
</evidence>
<dbReference type="RefSeq" id="WP_098512714.1">
    <property type="nucleotide sequence ID" value="NZ_JBIAKZ010000009.1"/>
</dbReference>
<feature type="domain" description="Nudix hydrolase" evidence="3">
    <location>
        <begin position="11"/>
        <end position="141"/>
    </location>
</feature>
<dbReference type="PANTHER" id="PTHR43046">
    <property type="entry name" value="GDP-MANNOSE MANNOSYL HYDROLASE"/>
    <property type="match status" value="1"/>
</dbReference>
<dbReference type="InterPro" id="IPR020084">
    <property type="entry name" value="NUDIX_hydrolase_CS"/>
</dbReference>
<organism evidence="4 5">
    <name type="scientific">Amycolatopsis sulphurea</name>
    <dbReference type="NCBI Taxonomy" id="76022"/>
    <lineage>
        <taxon>Bacteria</taxon>
        <taxon>Bacillati</taxon>
        <taxon>Actinomycetota</taxon>
        <taxon>Actinomycetes</taxon>
        <taxon>Pseudonocardiales</taxon>
        <taxon>Pseudonocardiaceae</taxon>
        <taxon>Amycolatopsis</taxon>
    </lineage>
</organism>
<accession>A0A2A9FBE4</accession>
<dbReference type="Pfam" id="PF00293">
    <property type="entry name" value="NUDIX"/>
    <property type="match status" value="1"/>
</dbReference>
<name>A0A2A9FBE4_9PSEU</name>
<sequence length="157" mass="17368">MTDDPTDKFATPRIAAGALFVDGNRVLLVRKTYGNRWDIPGGYVDREESPAAACAREVREEIGLVRSARRLLVHDWAPNGSEGDKILYVFGCGELGADEGAIVLDGVELDHWEWVQVDKLADYLIPRLARRLNHAYQAHVTGATLYLEHGEPVLAEG</sequence>
<gene>
    <name evidence="4" type="ORF">ATK36_3776</name>
</gene>
<comment type="cofactor">
    <cofactor evidence="1">
        <name>Mg(2+)</name>
        <dbReference type="ChEBI" id="CHEBI:18420"/>
    </cofactor>
</comment>
<evidence type="ECO:0000313" key="5">
    <source>
        <dbReference type="Proteomes" id="UP000243542"/>
    </source>
</evidence>
<protein>
    <submittedName>
        <fullName evidence="4">ADP-ribose pyrophosphatase YjhB (NUDIX family)</fullName>
    </submittedName>
</protein>